<dbReference type="InterPro" id="IPR053025">
    <property type="entry name" value="Mito_ATP_Synthase-Asso"/>
</dbReference>
<dbReference type="Proteomes" id="UP001622612">
    <property type="component" value="Chromosome"/>
</dbReference>
<dbReference type="PANTHER" id="PTHR44873">
    <property type="entry name" value="DNAJ HOMOLOG SUBFAMILY C MEMBER 30, MITOCHONDRIAL"/>
    <property type="match status" value="1"/>
</dbReference>
<dbReference type="SMART" id="SM00271">
    <property type="entry name" value="DnaJ"/>
    <property type="match status" value="1"/>
</dbReference>
<dbReference type="Gene3D" id="1.10.287.110">
    <property type="entry name" value="DnaJ domain"/>
    <property type="match status" value="1"/>
</dbReference>
<reference evidence="3" key="1">
    <citation type="submission" date="2021-11" db="EMBL/GenBank/DDBJ databases">
        <title>The first genome sequence of unculturable Mycoplasma faucium obtained by de novo assembly of metagenomic reads.</title>
        <authorList>
            <person name="Sabat A.J."/>
            <person name="Bathoorn E."/>
            <person name="Akkerboom V."/>
            <person name="Friedrich A.W."/>
        </authorList>
    </citation>
    <scope>NUCLEOTIDE SEQUENCE [LARGE SCALE GENOMIC DNA]</scope>
    <source>
        <strain evidence="3">UMCG-MFM1</strain>
    </source>
</reference>
<organism evidence="3 4">
    <name type="scientific">Metamycoplasma faucium</name>
    <dbReference type="NCBI Taxonomy" id="56142"/>
    <lineage>
        <taxon>Bacteria</taxon>
        <taxon>Bacillati</taxon>
        <taxon>Mycoplasmatota</taxon>
        <taxon>Mycoplasmoidales</taxon>
        <taxon>Metamycoplasmataceae</taxon>
        <taxon>Metamycoplasma</taxon>
    </lineage>
</organism>
<dbReference type="PRINTS" id="PR00625">
    <property type="entry name" value="JDOMAIN"/>
</dbReference>
<dbReference type="RefSeq" id="WP_405311927.1">
    <property type="nucleotide sequence ID" value="NZ_CP088155.1"/>
</dbReference>
<dbReference type="Pfam" id="PF00226">
    <property type="entry name" value="DnaJ"/>
    <property type="match status" value="1"/>
</dbReference>
<name>A0ABZ2TM89_9BACT</name>
<feature type="transmembrane region" description="Helical" evidence="1">
    <location>
        <begin position="137"/>
        <end position="158"/>
    </location>
</feature>
<proteinExistence type="predicted"/>
<accession>A0ABZ2TM89</accession>
<evidence type="ECO:0000256" key="1">
    <source>
        <dbReference type="SAM" id="Phobius"/>
    </source>
</evidence>
<keyword evidence="1" id="KW-1133">Transmembrane helix</keyword>
<dbReference type="InterPro" id="IPR001623">
    <property type="entry name" value="DnaJ_domain"/>
</dbReference>
<dbReference type="SUPFAM" id="SSF46565">
    <property type="entry name" value="Chaperone J-domain"/>
    <property type="match status" value="1"/>
</dbReference>
<feature type="domain" description="J" evidence="2">
    <location>
        <begin position="6"/>
        <end position="71"/>
    </location>
</feature>
<evidence type="ECO:0000313" key="4">
    <source>
        <dbReference type="Proteomes" id="UP001622612"/>
    </source>
</evidence>
<dbReference type="PANTHER" id="PTHR44873:SF1">
    <property type="entry name" value="DNAJ HOMOLOG SUBFAMILY C MEMBER 30, MITOCHONDRIAL"/>
    <property type="match status" value="1"/>
</dbReference>
<keyword evidence="4" id="KW-1185">Reference proteome</keyword>
<evidence type="ECO:0000313" key="3">
    <source>
        <dbReference type="EMBL" id="WYM97465.1"/>
    </source>
</evidence>
<keyword evidence="1" id="KW-0472">Membrane</keyword>
<protein>
    <submittedName>
        <fullName evidence="3">DnaJ domain-containing protein</fullName>
    </submittedName>
</protein>
<evidence type="ECO:0000259" key="2">
    <source>
        <dbReference type="PROSITE" id="PS50076"/>
    </source>
</evidence>
<dbReference type="CDD" id="cd06257">
    <property type="entry name" value="DnaJ"/>
    <property type="match status" value="1"/>
</dbReference>
<sequence>MHHRKYYCNILGLSENASLDEIKKAYFNLSNLYHPDRNNDPKAVKKFEEISDAYEALKNNKFLTNNYENNNLDSGKIIEDDYDNLEDAYDNSESYGEEDDDGDTLLLDILKSIFKRKKKNGEPDQKNKEKKNIWKDWLTYVYLVLLLGALFTIIGVMISKFLL</sequence>
<keyword evidence="1" id="KW-0812">Transmembrane</keyword>
<dbReference type="PROSITE" id="PS50076">
    <property type="entry name" value="DNAJ_2"/>
    <property type="match status" value="1"/>
</dbReference>
<dbReference type="InterPro" id="IPR036869">
    <property type="entry name" value="J_dom_sf"/>
</dbReference>
<gene>
    <name evidence="3" type="ORF">LQ356_01010</name>
</gene>
<dbReference type="EMBL" id="CP088155">
    <property type="protein sequence ID" value="WYM97465.1"/>
    <property type="molecule type" value="Genomic_DNA"/>
</dbReference>